<proteinExistence type="predicted"/>
<evidence type="ECO:0000313" key="1">
    <source>
        <dbReference type="EMBL" id="KGH30741.1"/>
    </source>
</evidence>
<dbReference type="Proteomes" id="UP000029553">
    <property type="component" value="Unassembled WGS sequence"/>
</dbReference>
<gene>
    <name evidence="1" type="ORF">P353_09375</name>
</gene>
<accession>A0A096FK50</accession>
<reference evidence="1 2" key="1">
    <citation type="submission" date="2013-09" db="EMBL/GenBank/DDBJ databases">
        <title>High correlation between genotypes and phenotypes of environmental bacteria Comamonas testosteroni strains.</title>
        <authorList>
            <person name="Liu L."/>
            <person name="Zhu W."/>
            <person name="Xia X."/>
            <person name="Xu B."/>
            <person name="Luo M."/>
            <person name="Wang G."/>
        </authorList>
    </citation>
    <scope>NUCLEOTIDE SEQUENCE [LARGE SCALE GENOMIC DNA]</scope>
    <source>
        <strain evidence="1 2">JL40</strain>
    </source>
</reference>
<sequence>MKWPHIPTVALALLLAALLLIAPALEQGY</sequence>
<dbReference type="AlphaFoldDB" id="A0A096FK50"/>
<organism evidence="1 2">
    <name type="scientific">Comamonas testosteroni</name>
    <name type="common">Pseudomonas testosteroni</name>
    <dbReference type="NCBI Taxonomy" id="285"/>
    <lineage>
        <taxon>Bacteria</taxon>
        <taxon>Pseudomonadati</taxon>
        <taxon>Pseudomonadota</taxon>
        <taxon>Betaproteobacteria</taxon>
        <taxon>Burkholderiales</taxon>
        <taxon>Comamonadaceae</taxon>
        <taxon>Comamonas</taxon>
    </lineage>
</organism>
<evidence type="ECO:0000313" key="2">
    <source>
        <dbReference type="Proteomes" id="UP000029553"/>
    </source>
</evidence>
<protein>
    <submittedName>
        <fullName evidence="1">Uncharacterized protein</fullName>
    </submittedName>
</protein>
<comment type="caution">
    <text evidence="1">The sequence shown here is derived from an EMBL/GenBank/DDBJ whole genome shotgun (WGS) entry which is preliminary data.</text>
</comment>
<dbReference type="EMBL" id="AWOR01000042">
    <property type="protein sequence ID" value="KGH30741.1"/>
    <property type="molecule type" value="Genomic_DNA"/>
</dbReference>
<name>A0A096FK50_COMTE</name>